<proteinExistence type="predicted"/>
<evidence type="ECO:0000313" key="2">
    <source>
        <dbReference type="Proteomes" id="UP001375240"/>
    </source>
</evidence>
<evidence type="ECO:0000313" key="1">
    <source>
        <dbReference type="EMBL" id="KAK6336343.1"/>
    </source>
</evidence>
<dbReference type="EMBL" id="JAVHNQ010000011">
    <property type="protein sequence ID" value="KAK6336343.1"/>
    <property type="molecule type" value="Genomic_DNA"/>
</dbReference>
<comment type="caution">
    <text evidence="1">The sequence shown here is derived from an EMBL/GenBank/DDBJ whole genome shotgun (WGS) entry which is preliminary data.</text>
</comment>
<reference evidence="1 2" key="1">
    <citation type="submission" date="2019-10" db="EMBL/GenBank/DDBJ databases">
        <authorList>
            <person name="Palmer J.M."/>
        </authorList>
    </citation>
    <scope>NUCLEOTIDE SEQUENCE [LARGE SCALE GENOMIC DNA]</scope>
    <source>
        <strain evidence="1 2">TWF696</strain>
    </source>
</reference>
<name>A0AAV9UA60_9PEZI</name>
<keyword evidence="2" id="KW-1185">Reference proteome</keyword>
<dbReference type="Proteomes" id="UP001375240">
    <property type="component" value="Unassembled WGS sequence"/>
</dbReference>
<dbReference type="AlphaFoldDB" id="A0AAV9UA60"/>
<protein>
    <submittedName>
        <fullName evidence="1">Uncharacterized protein</fullName>
    </submittedName>
</protein>
<organism evidence="1 2">
    <name type="scientific">Orbilia brochopaga</name>
    <dbReference type="NCBI Taxonomy" id="3140254"/>
    <lineage>
        <taxon>Eukaryota</taxon>
        <taxon>Fungi</taxon>
        <taxon>Dikarya</taxon>
        <taxon>Ascomycota</taxon>
        <taxon>Pezizomycotina</taxon>
        <taxon>Orbiliomycetes</taxon>
        <taxon>Orbiliales</taxon>
        <taxon>Orbiliaceae</taxon>
        <taxon>Orbilia</taxon>
    </lineage>
</organism>
<accession>A0AAV9UA60</accession>
<sequence length="241" mass="26646">MDALSAPNFWDPNDTRWKVNKCSLALFQGTQFDTIQSYWIGDPMTDMIKSPKTSCLSLDQLTLPSADVGQGSLYKIVNGYRIRGDCGCTFYEDDKCTKGLFDAVSRDDDDLPRTGNGDKTASLRCWDDPGAACSVQLYRYRSYNTAEGSPKSGPDNQQEYYPFALDPPGRCLPVPDPLKGQVTSLIQRYCARCRYYDNLDCSGNPLLEFGSGEAGEGDLKDIGPKIQAYQCDKSDPPNADS</sequence>
<gene>
    <name evidence="1" type="ORF">TWF696_001904</name>
</gene>